<dbReference type="EMBL" id="LZYB01000001">
    <property type="protein sequence ID" value="OBV12072.1"/>
    <property type="molecule type" value="Genomic_DNA"/>
</dbReference>
<feature type="chain" id="PRO_5008355171" evidence="4">
    <location>
        <begin position="23"/>
        <end position="356"/>
    </location>
</feature>
<dbReference type="Pfam" id="PF07012">
    <property type="entry name" value="Curlin_rpt"/>
    <property type="match status" value="1"/>
</dbReference>
<feature type="region of interest" description="Disordered" evidence="3">
    <location>
        <begin position="268"/>
        <end position="287"/>
    </location>
</feature>
<evidence type="ECO:0000313" key="5">
    <source>
        <dbReference type="EMBL" id="OBV12072.1"/>
    </source>
</evidence>
<feature type="signal peptide" evidence="4">
    <location>
        <begin position="1"/>
        <end position="22"/>
    </location>
</feature>
<comment type="similarity">
    <text evidence="1">Belongs to the CsgA/CsgB family.</text>
</comment>
<evidence type="ECO:0000256" key="3">
    <source>
        <dbReference type="SAM" id="MobiDB-lite"/>
    </source>
</evidence>
<dbReference type="InterPro" id="IPR009742">
    <property type="entry name" value="Curlin_rpt"/>
</dbReference>
<feature type="compositionally biased region" description="Polar residues" evidence="3">
    <location>
        <begin position="275"/>
        <end position="287"/>
    </location>
</feature>
<evidence type="ECO:0000256" key="1">
    <source>
        <dbReference type="ARBA" id="ARBA00009766"/>
    </source>
</evidence>
<proteinExistence type="inferred from homology"/>
<gene>
    <name evidence="5" type="ORF">I603_0203</name>
</gene>
<keyword evidence="6" id="KW-1185">Reference proteome</keyword>
<name>A0A1A7BKR1_9SPHN</name>
<keyword evidence="2 4" id="KW-0732">Signal</keyword>
<evidence type="ECO:0000313" key="6">
    <source>
        <dbReference type="Proteomes" id="UP000092484"/>
    </source>
</evidence>
<accession>A0A1A7BKR1</accession>
<evidence type="ECO:0000256" key="2">
    <source>
        <dbReference type="ARBA" id="ARBA00022729"/>
    </source>
</evidence>
<evidence type="ECO:0000256" key="4">
    <source>
        <dbReference type="SAM" id="SignalP"/>
    </source>
</evidence>
<dbReference type="GO" id="GO:0009289">
    <property type="term" value="C:pilus"/>
    <property type="evidence" value="ECO:0007669"/>
    <property type="project" value="InterPro"/>
</dbReference>
<dbReference type="STRING" id="1300349.I603_0203"/>
<dbReference type="GO" id="GO:0007155">
    <property type="term" value="P:cell adhesion"/>
    <property type="evidence" value="ECO:0007669"/>
    <property type="project" value="InterPro"/>
</dbReference>
<sequence length="356" mass="36640">MSFPIRFGIAITLLSASGVAWAQQVPVIPAECAATSNNCAVATQTGSNATATINQPGTSNTAVVEQTSVTGAVSTVEQSGSVNFAEVEQIDNGLSSVHRSTIDQGGDRNTAFLIQNERGSSAGQFSDIDQSGSDNYADVAQTGFADDSFVTQSSDGNSAIVIQDSVLNGVGFITNQTSTVIQSGTGGHIANVSQTQGILSNSYVEQQGDTNTATAIQIATRQDLDIIQTGNGNIATVSQGQILFGPGENIAFVEQIGNFNQSTITQVQSSSTNNARSTQSGDNGRSTIIQEGEPVMNARNNSATLNQLLGSSEAVSLIDQMGEDNIASVTQGGIGDMSTVIQNGNGNMATVSQNVP</sequence>
<comment type="caution">
    <text evidence="5">The sequence shown here is derived from an EMBL/GenBank/DDBJ whole genome shotgun (WGS) entry which is preliminary data.</text>
</comment>
<protein>
    <submittedName>
        <fullName evidence="5">Curlin associated repeat protein</fullName>
    </submittedName>
</protein>
<dbReference type="Proteomes" id="UP000092484">
    <property type="component" value="Unassembled WGS sequence"/>
</dbReference>
<dbReference type="AlphaFoldDB" id="A0A1A7BKR1"/>
<organism evidence="5 6">
    <name type="scientific">Erythrobacter dokdonensis DSW-74</name>
    <dbReference type="NCBI Taxonomy" id="1300349"/>
    <lineage>
        <taxon>Bacteria</taxon>
        <taxon>Pseudomonadati</taxon>
        <taxon>Pseudomonadota</taxon>
        <taxon>Alphaproteobacteria</taxon>
        <taxon>Sphingomonadales</taxon>
        <taxon>Erythrobacteraceae</taxon>
        <taxon>Erythrobacter/Porphyrobacter group</taxon>
        <taxon>Erythrobacter</taxon>
    </lineage>
</organism>
<dbReference type="RefSeq" id="WP_068861961.1">
    <property type="nucleotide sequence ID" value="NZ_LZYB01000001.1"/>
</dbReference>
<reference evidence="5 6" key="1">
    <citation type="submission" date="2016-06" db="EMBL/GenBank/DDBJ databases">
        <title>Genome sequence of Porphyrobacter dokdonensis DSW-74.</title>
        <authorList>
            <person name="Kim J.F."/>
            <person name="Song J.Y."/>
        </authorList>
    </citation>
    <scope>NUCLEOTIDE SEQUENCE [LARGE SCALE GENOMIC DNA]</scope>
    <source>
        <strain evidence="5 6">DSW-74</strain>
    </source>
</reference>